<evidence type="ECO:0000313" key="2">
    <source>
        <dbReference type="Proteomes" id="UP000324222"/>
    </source>
</evidence>
<organism evidence="1 2">
    <name type="scientific">Portunus trituberculatus</name>
    <name type="common">Swimming crab</name>
    <name type="synonym">Neptunus trituberculatus</name>
    <dbReference type="NCBI Taxonomy" id="210409"/>
    <lineage>
        <taxon>Eukaryota</taxon>
        <taxon>Metazoa</taxon>
        <taxon>Ecdysozoa</taxon>
        <taxon>Arthropoda</taxon>
        <taxon>Crustacea</taxon>
        <taxon>Multicrustacea</taxon>
        <taxon>Malacostraca</taxon>
        <taxon>Eumalacostraca</taxon>
        <taxon>Eucarida</taxon>
        <taxon>Decapoda</taxon>
        <taxon>Pleocyemata</taxon>
        <taxon>Brachyura</taxon>
        <taxon>Eubrachyura</taxon>
        <taxon>Portunoidea</taxon>
        <taxon>Portunidae</taxon>
        <taxon>Portuninae</taxon>
        <taxon>Portunus</taxon>
    </lineage>
</organism>
<name>A0A5B7KAZ4_PORTR</name>
<proteinExistence type="predicted"/>
<accession>A0A5B7KAZ4</accession>
<sequence>MFRVSTYAGLRFAMARPDSGSGQVMLGVAYNLGSKHLMKEADEKRLTSKQPAAQRQPRLINVGSECGSDECLRRCSPLSSLEDSRAEAEERRAWTGTCLRVEKFLGESMYRNAFLS</sequence>
<protein>
    <submittedName>
        <fullName evidence="1">Uncharacterized protein</fullName>
    </submittedName>
</protein>
<evidence type="ECO:0000313" key="1">
    <source>
        <dbReference type="EMBL" id="MPD03864.1"/>
    </source>
</evidence>
<gene>
    <name evidence="1" type="ORF">E2C01_099520</name>
</gene>
<comment type="caution">
    <text evidence="1">The sequence shown here is derived from an EMBL/GenBank/DDBJ whole genome shotgun (WGS) entry which is preliminary data.</text>
</comment>
<dbReference type="Proteomes" id="UP000324222">
    <property type="component" value="Unassembled WGS sequence"/>
</dbReference>
<reference evidence="1 2" key="1">
    <citation type="submission" date="2019-05" db="EMBL/GenBank/DDBJ databases">
        <title>Another draft genome of Portunus trituberculatus and its Hox gene families provides insights of decapod evolution.</title>
        <authorList>
            <person name="Jeong J.-H."/>
            <person name="Song I."/>
            <person name="Kim S."/>
            <person name="Choi T."/>
            <person name="Kim D."/>
            <person name="Ryu S."/>
            <person name="Kim W."/>
        </authorList>
    </citation>
    <scope>NUCLEOTIDE SEQUENCE [LARGE SCALE GENOMIC DNA]</scope>
    <source>
        <tissue evidence="1">Muscle</tissue>
    </source>
</reference>
<keyword evidence="2" id="KW-1185">Reference proteome</keyword>
<dbReference type="EMBL" id="VSRR010138291">
    <property type="protein sequence ID" value="MPD03864.1"/>
    <property type="molecule type" value="Genomic_DNA"/>
</dbReference>
<dbReference type="AlphaFoldDB" id="A0A5B7KAZ4"/>